<accession>A0A8H3FK77</accession>
<comment type="caution">
    <text evidence="1">The sequence shown here is derived from an EMBL/GenBank/DDBJ whole genome shotgun (WGS) entry which is preliminary data.</text>
</comment>
<dbReference type="Proteomes" id="UP000664534">
    <property type="component" value="Unassembled WGS sequence"/>
</dbReference>
<dbReference type="AlphaFoldDB" id="A0A8H3FK77"/>
<dbReference type="EMBL" id="CAJPDT010000036">
    <property type="protein sequence ID" value="CAF9924317.1"/>
    <property type="molecule type" value="Genomic_DNA"/>
</dbReference>
<gene>
    <name evidence="1" type="ORF">IMSHALPRED_006149</name>
</gene>
<protein>
    <recommendedName>
        <fullName evidence="3">F-box domain-containing protein</fullName>
    </recommendedName>
</protein>
<dbReference type="OrthoDB" id="5431250at2759"/>
<evidence type="ECO:0008006" key="3">
    <source>
        <dbReference type="Google" id="ProtNLM"/>
    </source>
</evidence>
<organism evidence="1 2">
    <name type="scientific">Imshaugia aleurites</name>
    <dbReference type="NCBI Taxonomy" id="172621"/>
    <lineage>
        <taxon>Eukaryota</taxon>
        <taxon>Fungi</taxon>
        <taxon>Dikarya</taxon>
        <taxon>Ascomycota</taxon>
        <taxon>Pezizomycotina</taxon>
        <taxon>Lecanoromycetes</taxon>
        <taxon>OSLEUM clade</taxon>
        <taxon>Lecanoromycetidae</taxon>
        <taxon>Lecanorales</taxon>
        <taxon>Lecanorineae</taxon>
        <taxon>Parmeliaceae</taxon>
        <taxon>Imshaugia</taxon>
    </lineage>
</organism>
<reference evidence="1" key="1">
    <citation type="submission" date="2021-03" db="EMBL/GenBank/DDBJ databases">
        <authorList>
            <person name="Tagirdzhanova G."/>
        </authorList>
    </citation>
    <scope>NUCLEOTIDE SEQUENCE</scope>
</reference>
<evidence type="ECO:0000313" key="1">
    <source>
        <dbReference type="EMBL" id="CAF9924317.1"/>
    </source>
</evidence>
<name>A0A8H3FK77_9LECA</name>
<keyword evidence="2" id="KW-1185">Reference proteome</keyword>
<evidence type="ECO:0000313" key="2">
    <source>
        <dbReference type="Proteomes" id="UP000664534"/>
    </source>
</evidence>
<sequence>MASNCLTNLAPELIIQILKSSDNFADATSLSVTSRRMFTIWKMNVDSICEAILPRVIDCFEQARELLAAQERPRGENDSVLGFQSAIDQVRWMLKGADIAAEAAAVYLKHATMCRKETYTLPVEREMSMQADRTDFIRAHYRATTLATLEQERLPSQILSSWSMLDIEHVVEVTEWLIFGCFTFCDGRLQEASQENWLKLFDSMLCLRSDLHGLIIKPGESTSMEEQVRAHSQDPYKFDKVARLADLLPLVREKGTWYKNGYTLSEE</sequence>
<proteinExistence type="predicted"/>